<evidence type="ECO:0000313" key="2">
    <source>
        <dbReference type="Proteomes" id="UP001149163"/>
    </source>
</evidence>
<gene>
    <name evidence="1" type="ORF">N7482_000118</name>
</gene>
<proteinExistence type="predicted"/>
<name>A0A9W9IEQ2_9EURO</name>
<dbReference type="Proteomes" id="UP001149163">
    <property type="component" value="Unassembled WGS sequence"/>
</dbReference>
<dbReference type="RefSeq" id="XP_056545849.1">
    <property type="nucleotide sequence ID" value="XM_056682243.1"/>
</dbReference>
<dbReference type="EMBL" id="JAPQKN010000001">
    <property type="protein sequence ID" value="KAJ5174241.1"/>
    <property type="molecule type" value="Genomic_DNA"/>
</dbReference>
<sequence length="154" mass="17679">MSNLEQLPTRYLIFELVSPHPRVVMMNRKLDLIAYGHGPKGPIWRTVTLHDLMNEDGVGGLSPKGLAVRLVWTEADKAKKEAERKGLQPDFREEWLERHNQEIKELEGMRRDLPSGAESSYIDGRLKEVKDSMAKVPEMPVGWSSKKFELAREK</sequence>
<protein>
    <submittedName>
        <fullName evidence="1">Uncharacterized protein</fullName>
    </submittedName>
</protein>
<reference evidence="1" key="1">
    <citation type="submission" date="2022-11" db="EMBL/GenBank/DDBJ databases">
        <authorList>
            <person name="Petersen C."/>
        </authorList>
    </citation>
    <scope>NUCLEOTIDE SEQUENCE</scope>
    <source>
        <strain evidence="1">IBT 26290</strain>
    </source>
</reference>
<reference evidence="1" key="2">
    <citation type="journal article" date="2023" name="IMA Fungus">
        <title>Comparative genomic study of the Penicillium genus elucidates a diverse pangenome and 15 lateral gene transfer events.</title>
        <authorList>
            <person name="Petersen C."/>
            <person name="Sorensen T."/>
            <person name="Nielsen M.R."/>
            <person name="Sondergaard T.E."/>
            <person name="Sorensen J.L."/>
            <person name="Fitzpatrick D.A."/>
            <person name="Frisvad J.C."/>
            <person name="Nielsen K.L."/>
        </authorList>
    </citation>
    <scope>NUCLEOTIDE SEQUENCE</scope>
    <source>
        <strain evidence="1">IBT 26290</strain>
    </source>
</reference>
<comment type="caution">
    <text evidence="1">The sequence shown here is derived from an EMBL/GenBank/DDBJ whole genome shotgun (WGS) entry which is preliminary data.</text>
</comment>
<dbReference type="GeneID" id="81421419"/>
<keyword evidence="2" id="KW-1185">Reference proteome</keyword>
<dbReference type="AlphaFoldDB" id="A0A9W9IEQ2"/>
<evidence type="ECO:0000313" key="1">
    <source>
        <dbReference type="EMBL" id="KAJ5174241.1"/>
    </source>
</evidence>
<organism evidence="1 2">
    <name type="scientific">Penicillium canariense</name>
    <dbReference type="NCBI Taxonomy" id="189055"/>
    <lineage>
        <taxon>Eukaryota</taxon>
        <taxon>Fungi</taxon>
        <taxon>Dikarya</taxon>
        <taxon>Ascomycota</taxon>
        <taxon>Pezizomycotina</taxon>
        <taxon>Eurotiomycetes</taxon>
        <taxon>Eurotiomycetidae</taxon>
        <taxon>Eurotiales</taxon>
        <taxon>Aspergillaceae</taxon>
        <taxon>Penicillium</taxon>
    </lineage>
</organism>
<dbReference type="OrthoDB" id="4327643at2759"/>
<accession>A0A9W9IEQ2</accession>